<name>A0A813LCN0_POLGL</name>
<keyword evidence="5 7" id="KW-1133">Transmembrane helix</keyword>
<evidence type="ECO:0000256" key="2">
    <source>
        <dbReference type="ARBA" id="ARBA00006434"/>
    </source>
</evidence>
<feature type="transmembrane region" description="Helical" evidence="7">
    <location>
        <begin position="6"/>
        <end position="23"/>
    </location>
</feature>
<dbReference type="AlphaFoldDB" id="A0A813LCN0"/>
<evidence type="ECO:0000313" key="8">
    <source>
        <dbReference type="EMBL" id="CAE8724225.1"/>
    </source>
</evidence>
<keyword evidence="3" id="KW-0813">Transport</keyword>
<dbReference type="GO" id="GO:0015204">
    <property type="term" value="F:urea transmembrane transporter activity"/>
    <property type="evidence" value="ECO:0007669"/>
    <property type="project" value="InterPro"/>
</dbReference>
<comment type="caution">
    <text evidence="8">The sequence shown here is derived from an EMBL/GenBank/DDBJ whole genome shotgun (WGS) entry which is preliminary data.</text>
</comment>
<evidence type="ECO:0000256" key="1">
    <source>
        <dbReference type="ARBA" id="ARBA00004141"/>
    </source>
</evidence>
<sequence length="316" mass="33031">MLSEGGVMFGIINIIGNFGTVFCDNANWQSAIAAKPTSAHKGYLLGGVAWFAIPFTLATSLGLCAVSLQLPITAAEASAGLVPPAVATHLFGKAGSVMMTIMLFNAITSTGSSEGLAVSSVVYNIYKTYINPKASGRQILLLSKVVIVLFGGSMGALAVGLNGLGLDLDFVYLLMGILIGSAVIPLWNMLMWPKANATGAVAAAWGGMGLALLTWLAVASARYGELTLKTLGKNEPMLAGNLVAIGSPGLIHFAFSMVWPQNYDFKTMREIELLDGASAVEPAADESEAHLEEAKAWSVRRGFGFAAVWPLLCLAA</sequence>
<dbReference type="InterPro" id="IPR038377">
    <property type="entry name" value="Na/Glc_symporter_sf"/>
</dbReference>
<comment type="subcellular location">
    <subcellularLocation>
        <location evidence="1">Membrane</location>
        <topology evidence="1">Multi-pass membrane protein</topology>
    </subcellularLocation>
</comment>
<evidence type="ECO:0000256" key="3">
    <source>
        <dbReference type="ARBA" id="ARBA00022448"/>
    </source>
</evidence>
<feature type="transmembrane region" description="Helical" evidence="7">
    <location>
        <begin position="238"/>
        <end position="259"/>
    </location>
</feature>
<dbReference type="PROSITE" id="PS50283">
    <property type="entry name" value="NA_SOLUT_SYMP_3"/>
    <property type="match status" value="1"/>
</dbReference>
<reference evidence="8" key="1">
    <citation type="submission" date="2021-02" db="EMBL/GenBank/DDBJ databases">
        <authorList>
            <person name="Dougan E. K."/>
            <person name="Rhodes N."/>
            <person name="Thang M."/>
            <person name="Chan C."/>
        </authorList>
    </citation>
    <scope>NUCLEOTIDE SEQUENCE</scope>
</reference>
<feature type="transmembrane region" description="Helical" evidence="7">
    <location>
        <begin position="139"/>
        <end position="164"/>
    </location>
</feature>
<evidence type="ECO:0000256" key="6">
    <source>
        <dbReference type="ARBA" id="ARBA00023136"/>
    </source>
</evidence>
<keyword evidence="6 7" id="KW-0472">Membrane</keyword>
<feature type="transmembrane region" description="Helical" evidence="7">
    <location>
        <begin position="43"/>
        <end position="70"/>
    </location>
</feature>
<organism evidence="8 9">
    <name type="scientific">Polarella glacialis</name>
    <name type="common">Dinoflagellate</name>
    <dbReference type="NCBI Taxonomy" id="89957"/>
    <lineage>
        <taxon>Eukaryota</taxon>
        <taxon>Sar</taxon>
        <taxon>Alveolata</taxon>
        <taxon>Dinophyceae</taxon>
        <taxon>Suessiales</taxon>
        <taxon>Suessiaceae</taxon>
        <taxon>Polarella</taxon>
    </lineage>
</organism>
<feature type="transmembrane region" description="Helical" evidence="7">
    <location>
        <begin position="170"/>
        <end position="190"/>
    </location>
</feature>
<dbReference type="Proteomes" id="UP000626109">
    <property type="component" value="Unassembled WGS sequence"/>
</dbReference>
<proteinExistence type="inferred from homology"/>
<protein>
    <recommendedName>
        <fullName evidence="10">Urea transporter</fullName>
    </recommendedName>
</protein>
<comment type="similarity">
    <text evidence="2">Belongs to the sodium:solute symporter (SSF) (TC 2.A.21) family.</text>
</comment>
<keyword evidence="4 7" id="KW-0812">Transmembrane</keyword>
<dbReference type="EMBL" id="CAJNNW010034862">
    <property type="protein sequence ID" value="CAE8724225.1"/>
    <property type="molecule type" value="Genomic_DNA"/>
</dbReference>
<dbReference type="PANTHER" id="PTHR46154">
    <property type="match status" value="1"/>
</dbReference>
<evidence type="ECO:0000256" key="7">
    <source>
        <dbReference type="SAM" id="Phobius"/>
    </source>
</evidence>
<gene>
    <name evidence="8" type="ORF">PGLA2088_LOCUS43593</name>
</gene>
<evidence type="ECO:0000256" key="4">
    <source>
        <dbReference type="ARBA" id="ARBA00022692"/>
    </source>
</evidence>
<dbReference type="GO" id="GO:0005886">
    <property type="term" value="C:plasma membrane"/>
    <property type="evidence" value="ECO:0007669"/>
    <property type="project" value="TreeGrafter"/>
</dbReference>
<dbReference type="PANTHER" id="PTHR46154:SF4">
    <property type="entry name" value="UREA ACTIVE TRANSPORTER"/>
    <property type="match status" value="1"/>
</dbReference>
<dbReference type="Gene3D" id="1.20.1730.10">
    <property type="entry name" value="Sodium/glucose cotransporter"/>
    <property type="match status" value="1"/>
</dbReference>
<feature type="transmembrane region" description="Helical" evidence="7">
    <location>
        <begin position="90"/>
        <end position="107"/>
    </location>
</feature>
<evidence type="ECO:0008006" key="10">
    <source>
        <dbReference type="Google" id="ProtNLM"/>
    </source>
</evidence>
<feature type="transmembrane region" description="Helical" evidence="7">
    <location>
        <begin position="197"/>
        <end position="218"/>
    </location>
</feature>
<dbReference type="InterPro" id="IPR001734">
    <property type="entry name" value="Na/solute_symporter"/>
</dbReference>
<accession>A0A813LCN0</accession>
<dbReference type="InterPro" id="IPR031155">
    <property type="entry name" value="DUR"/>
</dbReference>
<evidence type="ECO:0000256" key="5">
    <source>
        <dbReference type="ARBA" id="ARBA00022989"/>
    </source>
</evidence>
<evidence type="ECO:0000313" key="9">
    <source>
        <dbReference type="Proteomes" id="UP000626109"/>
    </source>
</evidence>